<evidence type="ECO:0000313" key="2">
    <source>
        <dbReference type="EMBL" id="GFG76253.1"/>
    </source>
</evidence>
<dbReference type="EMBL" id="BLKW01000004">
    <property type="protein sequence ID" value="GFG76253.1"/>
    <property type="molecule type" value="Genomic_DNA"/>
</dbReference>
<dbReference type="RefSeq" id="WP_163759433.1">
    <property type="nucleotide sequence ID" value="NZ_BLKW01000004.1"/>
</dbReference>
<dbReference type="Pfam" id="PF00583">
    <property type="entry name" value="Acetyltransf_1"/>
    <property type="match status" value="1"/>
</dbReference>
<evidence type="ECO:0000259" key="1">
    <source>
        <dbReference type="Pfam" id="PF00583"/>
    </source>
</evidence>
<dbReference type="InterPro" id="IPR000182">
    <property type="entry name" value="GNAT_dom"/>
</dbReference>
<dbReference type="InterPro" id="IPR016181">
    <property type="entry name" value="Acyl_CoA_acyltransferase"/>
</dbReference>
<feature type="domain" description="N-acetyltransferase" evidence="1">
    <location>
        <begin position="9"/>
        <end position="57"/>
    </location>
</feature>
<gene>
    <name evidence="2" type="ORF">MBOT_36180</name>
</gene>
<reference evidence="2 3" key="1">
    <citation type="journal article" date="2019" name="Emerg. Microbes Infect.">
        <title>Comprehensive subspecies identification of 175 nontuberculous mycobacteria species based on 7547 genomic profiles.</title>
        <authorList>
            <person name="Matsumoto Y."/>
            <person name="Kinjo T."/>
            <person name="Motooka D."/>
            <person name="Nabeya D."/>
            <person name="Jung N."/>
            <person name="Uechi K."/>
            <person name="Horii T."/>
            <person name="Iida T."/>
            <person name="Fujita J."/>
            <person name="Nakamura S."/>
        </authorList>
    </citation>
    <scope>NUCLEOTIDE SEQUENCE [LARGE SCALE GENOMIC DNA]</scope>
    <source>
        <strain evidence="2 3">JCM 17322</strain>
    </source>
</reference>
<evidence type="ECO:0000313" key="3">
    <source>
        <dbReference type="Proteomes" id="UP000465361"/>
    </source>
</evidence>
<protein>
    <recommendedName>
        <fullName evidence="1">N-acetyltransferase domain-containing protein</fullName>
    </recommendedName>
</protein>
<dbReference type="Proteomes" id="UP000465361">
    <property type="component" value="Unassembled WGS sequence"/>
</dbReference>
<comment type="caution">
    <text evidence="2">The sequence shown here is derived from an EMBL/GenBank/DDBJ whole genome shotgun (WGS) entry which is preliminary data.</text>
</comment>
<name>A0A7I9Y2Z6_9MYCO</name>
<accession>A0A7I9Y2Z6</accession>
<keyword evidence="3" id="KW-1185">Reference proteome</keyword>
<dbReference type="SUPFAM" id="SSF55729">
    <property type="entry name" value="Acyl-CoA N-acyltransferases (Nat)"/>
    <property type="match status" value="1"/>
</dbReference>
<dbReference type="GO" id="GO:0016747">
    <property type="term" value="F:acyltransferase activity, transferring groups other than amino-acyl groups"/>
    <property type="evidence" value="ECO:0007669"/>
    <property type="project" value="InterPro"/>
</dbReference>
<organism evidence="2 3">
    <name type="scientific">Mycobacterium botniense</name>
    <dbReference type="NCBI Taxonomy" id="84962"/>
    <lineage>
        <taxon>Bacteria</taxon>
        <taxon>Bacillati</taxon>
        <taxon>Actinomycetota</taxon>
        <taxon>Actinomycetes</taxon>
        <taxon>Mycobacteriales</taxon>
        <taxon>Mycobacteriaceae</taxon>
        <taxon>Mycobacterium</taxon>
    </lineage>
</organism>
<dbReference type="Gene3D" id="3.40.630.30">
    <property type="match status" value="1"/>
</dbReference>
<dbReference type="AlphaFoldDB" id="A0A7I9Y2Z6"/>
<dbReference type="CDD" id="cd04301">
    <property type="entry name" value="NAT_SF"/>
    <property type="match status" value="1"/>
</dbReference>
<sequence>MANYVVCGKPDTAEVAVVVAHDDQLRGVGTTLLRRLAQIAHHHGIRHLVADVLASNHLIFTVLAETGLRPRHSASGDGVVHLDIDLTDDASSLSITL</sequence>
<proteinExistence type="predicted"/>